<keyword evidence="10" id="KW-1185">Reference proteome</keyword>
<reference evidence="9 10" key="1">
    <citation type="journal article" date="2016" name="Genome Announc.">
        <title>First Complete Genome Sequence of a Subdivision 6 Acidobacterium Strain.</title>
        <authorList>
            <person name="Huang S."/>
            <person name="Vieira S."/>
            <person name="Bunk B."/>
            <person name="Riedel T."/>
            <person name="Sproer C."/>
            <person name="Overmann J."/>
        </authorList>
    </citation>
    <scope>NUCLEOTIDE SEQUENCE [LARGE SCALE GENOMIC DNA]</scope>
    <source>
        <strain evidence="10">DSM 100886 HEG_-6_39</strain>
    </source>
</reference>
<feature type="domain" description="ArnT-like N-terminal" evidence="8">
    <location>
        <begin position="71"/>
        <end position="197"/>
    </location>
</feature>
<dbReference type="GO" id="GO:0000030">
    <property type="term" value="F:mannosyltransferase activity"/>
    <property type="evidence" value="ECO:0007669"/>
    <property type="project" value="InterPro"/>
</dbReference>
<protein>
    <submittedName>
        <fullName evidence="9">Putative membrane protein</fullName>
    </submittedName>
</protein>
<dbReference type="RefSeq" id="WP_110169669.1">
    <property type="nucleotide sequence ID" value="NZ_CP015136.1"/>
</dbReference>
<evidence type="ECO:0000256" key="5">
    <source>
        <dbReference type="ARBA" id="ARBA00022989"/>
    </source>
</evidence>
<evidence type="ECO:0000256" key="2">
    <source>
        <dbReference type="ARBA" id="ARBA00022676"/>
    </source>
</evidence>
<dbReference type="PANTHER" id="PTHR41710">
    <property type="entry name" value="GLYCOSYL TRANSFERASE, FAMILY 39"/>
    <property type="match status" value="1"/>
</dbReference>
<dbReference type="STRING" id="1855912.LuPra_00937"/>
<dbReference type="EMBL" id="CP015136">
    <property type="protein sequence ID" value="AMY07756.1"/>
    <property type="molecule type" value="Genomic_DNA"/>
</dbReference>
<dbReference type="GO" id="GO:0012505">
    <property type="term" value="C:endomembrane system"/>
    <property type="evidence" value="ECO:0007669"/>
    <property type="project" value="UniProtKB-SubCell"/>
</dbReference>
<evidence type="ECO:0000256" key="4">
    <source>
        <dbReference type="ARBA" id="ARBA00022692"/>
    </source>
</evidence>
<proteinExistence type="predicted"/>
<reference evidence="10" key="2">
    <citation type="submission" date="2016-04" db="EMBL/GenBank/DDBJ databases">
        <title>First Complete Genome Sequence of a Subdivision 6 Acidobacterium.</title>
        <authorList>
            <person name="Huang S."/>
            <person name="Vieira S."/>
            <person name="Bunk B."/>
            <person name="Riedel T."/>
            <person name="Sproeer C."/>
            <person name="Overmann J."/>
        </authorList>
    </citation>
    <scope>NUCLEOTIDE SEQUENCE [LARGE SCALE GENOMIC DNA]</scope>
    <source>
        <strain evidence="10">DSM 100886 HEG_-6_39</strain>
    </source>
</reference>
<evidence type="ECO:0000256" key="1">
    <source>
        <dbReference type="ARBA" id="ARBA00004127"/>
    </source>
</evidence>
<keyword evidence="6 7" id="KW-0472">Membrane</keyword>
<evidence type="ECO:0000256" key="7">
    <source>
        <dbReference type="SAM" id="Phobius"/>
    </source>
</evidence>
<name>A0A143PH66_LUTPR</name>
<dbReference type="PANTHER" id="PTHR41710:SF2">
    <property type="entry name" value="GLYCOSYL TRANSFERASE FAMILY 39_83 DOMAIN-CONTAINING PROTEIN"/>
    <property type="match status" value="1"/>
</dbReference>
<feature type="transmembrane region" description="Helical" evidence="7">
    <location>
        <begin position="335"/>
        <end position="356"/>
    </location>
</feature>
<feature type="transmembrane region" description="Helical" evidence="7">
    <location>
        <begin position="310"/>
        <end position="329"/>
    </location>
</feature>
<feature type="transmembrane region" description="Helical" evidence="7">
    <location>
        <begin position="214"/>
        <end position="236"/>
    </location>
</feature>
<evidence type="ECO:0000256" key="6">
    <source>
        <dbReference type="ARBA" id="ARBA00023136"/>
    </source>
</evidence>
<feature type="transmembrane region" description="Helical" evidence="7">
    <location>
        <begin position="115"/>
        <end position="134"/>
    </location>
</feature>
<dbReference type="InterPro" id="IPR003342">
    <property type="entry name" value="ArnT-like_N"/>
</dbReference>
<sequence length="550" mass="58732">MTRVWFGALMAIALAAGLALRLARLDVRPMHHDEANQAVKFGALLERGEYRYDAYDHHGPTLYFLTLPAAWLRGQATLAALDERTLRGVTAVFGAATILLLPLLSAAIGRTAAAASAWLMALSPAMVFYSRMYIQESLFACFTLTFVIALGRLATGGGLAWSALAGVAAGLAVATKETSVIVLPAALVASAIAWWSLGAGRPRNPLAHQRGRRAALVSLGAAAAVAGLFYSSFLAAPGAALEPFRGADTYLDRGIAPGTHSHPWHYYLGLLAYSSSGGLTWSEGLVLVLAIVGAMTTWGTLDRSHLERTFWARYLTVNVIVTTAIFSAIPYKTPWNLLPCYVGAIVLAGVGFSTLVQVTASRVVRGTLAAVLVIASGQLGWQAWRASVTYASDPRNPYVYAHTVPDAVRMATRIRELAALHPDGARMQVSVIASPHEQWPIPWYLRAMPLVGYWAGADDPVALQAPVIVAAMEHTAALDASLGDRYVTEFYGLRPEVLLALYVERGLWERFLARAALGGWAPGCGDAVPPSAHACGPTPAVALWRAARAR</sequence>
<dbReference type="InterPro" id="IPR019962">
    <property type="entry name" value="CHP03663"/>
</dbReference>
<organism evidence="9 10">
    <name type="scientific">Luteitalea pratensis</name>
    <dbReference type="NCBI Taxonomy" id="1855912"/>
    <lineage>
        <taxon>Bacteria</taxon>
        <taxon>Pseudomonadati</taxon>
        <taxon>Acidobacteriota</taxon>
        <taxon>Vicinamibacteria</taxon>
        <taxon>Vicinamibacterales</taxon>
        <taxon>Vicinamibacteraceae</taxon>
        <taxon>Luteitalea</taxon>
    </lineage>
</organism>
<evidence type="ECO:0000313" key="10">
    <source>
        <dbReference type="Proteomes" id="UP000076079"/>
    </source>
</evidence>
<keyword evidence="3" id="KW-0808">Transferase</keyword>
<comment type="subcellular location">
    <subcellularLocation>
        <location evidence="1">Endomembrane system</location>
        <topology evidence="1">Multi-pass membrane protein</topology>
    </subcellularLocation>
</comment>
<keyword evidence="5 7" id="KW-1133">Transmembrane helix</keyword>
<keyword evidence="2" id="KW-0328">Glycosyltransferase</keyword>
<evidence type="ECO:0000259" key="8">
    <source>
        <dbReference type="Pfam" id="PF02366"/>
    </source>
</evidence>
<feature type="transmembrane region" description="Helical" evidence="7">
    <location>
        <begin position="278"/>
        <end position="298"/>
    </location>
</feature>
<dbReference type="Pfam" id="PF02366">
    <property type="entry name" value="PMT"/>
    <property type="match status" value="1"/>
</dbReference>
<keyword evidence="4 7" id="KW-0812">Transmembrane</keyword>
<dbReference type="AlphaFoldDB" id="A0A143PH66"/>
<dbReference type="KEGG" id="abac:LuPra_00937"/>
<dbReference type="NCBIfam" id="TIGR03663">
    <property type="entry name" value="flippase activity-associated protein Agl23"/>
    <property type="match status" value="1"/>
</dbReference>
<dbReference type="Proteomes" id="UP000076079">
    <property type="component" value="Chromosome"/>
</dbReference>
<gene>
    <name evidence="9" type="ORF">LuPra_00937</name>
</gene>
<feature type="transmembrane region" description="Helical" evidence="7">
    <location>
        <begin position="88"/>
        <end position="109"/>
    </location>
</feature>
<dbReference type="GO" id="GO:0016020">
    <property type="term" value="C:membrane"/>
    <property type="evidence" value="ECO:0007669"/>
    <property type="project" value="InterPro"/>
</dbReference>
<dbReference type="GO" id="GO:0006493">
    <property type="term" value="P:protein O-linked glycosylation"/>
    <property type="evidence" value="ECO:0007669"/>
    <property type="project" value="InterPro"/>
</dbReference>
<evidence type="ECO:0000313" key="9">
    <source>
        <dbReference type="EMBL" id="AMY07756.1"/>
    </source>
</evidence>
<feature type="transmembrane region" description="Helical" evidence="7">
    <location>
        <begin position="180"/>
        <end position="202"/>
    </location>
</feature>
<accession>A0A143PH66</accession>
<feature type="transmembrane region" description="Helical" evidence="7">
    <location>
        <begin position="146"/>
        <end position="174"/>
    </location>
</feature>
<evidence type="ECO:0000256" key="3">
    <source>
        <dbReference type="ARBA" id="ARBA00022679"/>
    </source>
</evidence>